<evidence type="ECO:0000313" key="2">
    <source>
        <dbReference type="EMBL" id="MBE9106997.1"/>
    </source>
</evidence>
<protein>
    <submittedName>
        <fullName evidence="2">Uncharacterized protein</fullName>
    </submittedName>
</protein>
<comment type="caution">
    <text evidence="2">The sequence shown here is derived from an EMBL/GenBank/DDBJ whole genome shotgun (WGS) entry which is preliminary data.</text>
</comment>
<feature type="non-terminal residue" evidence="2">
    <location>
        <position position="78"/>
    </location>
</feature>
<evidence type="ECO:0000313" key="3">
    <source>
        <dbReference type="Proteomes" id="UP000647836"/>
    </source>
</evidence>
<name>A0ABR9U4I4_9NOSO</name>
<dbReference type="EMBL" id="JADEXF010000706">
    <property type="protein sequence ID" value="MBE9106997.1"/>
    <property type="molecule type" value="Genomic_DNA"/>
</dbReference>
<feature type="compositionally biased region" description="Polar residues" evidence="1">
    <location>
        <begin position="1"/>
        <end position="49"/>
    </location>
</feature>
<sequence length="78" mass="8616">MNSQNIQQSTEDIQKKNSQNLKNSESRGASQNDGVSGDNSQGFQNSIDVNKTEFNDAAEEKEVQDFAEGILPINKKLN</sequence>
<evidence type="ECO:0000256" key="1">
    <source>
        <dbReference type="SAM" id="MobiDB-lite"/>
    </source>
</evidence>
<organism evidence="2 3">
    <name type="scientific">Nostoc cf. edaphicum LEGE 07299</name>
    <dbReference type="NCBI Taxonomy" id="2777974"/>
    <lineage>
        <taxon>Bacteria</taxon>
        <taxon>Bacillati</taxon>
        <taxon>Cyanobacteriota</taxon>
        <taxon>Cyanophyceae</taxon>
        <taxon>Nostocales</taxon>
        <taxon>Nostocaceae</taxon>
        <taxon>Nostoc</taxon>
    </lineage>
</organism>
<proteinExistence type="predicted"/>
<gene>
    <name evidence="2" type="ORF">IQ229_19310</name>
</gene>
<accession>A0ABR9U4I4</accession>
<feature type="region of interest" description="Disordered" evidence="1">
    <location>
        <begin position="1"/>
        <end position="56"/>
    </location>
</feature>
<dbReference type="Proteomes" id="UP000647836">
    <property type="component" value="Unassembled WGS sequence"/>
</dbReference>
<dbReference type="RefSeq" id="WP_194046512.1">
    <property type="nucleotide sequence ID" value="NZ_JADEXF010000706.1"/>
</dbReference>
<reference evidence="2 3" key="1">
    <citation type="submission" date="2020-10" db="EMBL/GenBank/DDBJ databases">
        <authorList>
            <person name="Castelo-Branco R."/>
            <person name="Eusebio N."/>
            <person name="Adriana R."/>
            <person name="Vieira A."/>
            <person name="Brugerolle De Fraissinette N."/>
            <person name="Rezende De Castro R."/>
            <person name="Schneider M.P."/>
            <person name="Vasconcelos V."/>
            <person name="Leao P.N."/>
        </authorList>
    </citation>
    <scope>NUCLEOTIDE SEQUENCE [LARGE SCALE GENOMIC DNA]</scope>
    <source>
        <strain evidence="2 3">LEGE 07299</strain>
    </source>
</reference>
<keyword evidence="3" id="KW-1185">Reference proteome</keyword>